<dbReference type="RefSeq" id="WP_188681821.1">
    <property type="nucleotide sequence ID" value="NZ_BMNY01000004.1"/>
</dbReference>
<dbReference type="PANTHER" id="PTHR43097">
    <property type="entry name" value="GLUTAMINE-TRNA LIGASE"/>
    <property type="match status" value="1"/>
</dbReference>
<proteinExistence type="inferred from homology"/>
<name>A0AA37BSM1_9ARCH</name>
<dbReference type="GO" id="GO:0005524">
    <property type="term" value="F:ATP binding"/>
    <property type="evidence" value="ECO:0007669"/>
    <property type="project" value="UniProtKB-UniRule"/>
</dbReference>
<keyword evidence="8 10" id="KW-0030">Aminoacyl-tRNA synthetase</keyword>
<reference evidence="13" key="1">
    <citation type="journal article" date="2014" name="Int. J. Syst. Evol. Microbiol.">
        <title>Complete genome sequence of Corynebacterium casei LMG S-19264T (=DSM 44701T), isolated from a smear-ripened cheese.</title>
        <authorList>
            <consortium name="US DOE Joint Genome Institute (JGI-PGF)"/>
            <person name="Walter F."/>
            <person name="Albersmeier A."/>
            <person name="Kalinowski J."/>
            <person name="Ruckert C."/>
        </authorList>
    </citation>
    <scope>NUCLEOTIDE SEQUENCE</scope>
    <source>
        <strain evidence="13">JCM 13583</strain>
    </source>
</reference>
<keyword evidence="14" id="KW-1185">Reference proteome</keyword>
<dbReference type="EC" id="6.1.1.17" evidence="10"/>
<dbReference type="Pfam" id="PF00749">
    <property type="entry name" value="tRNA-synt_1c"/>
    <property type="match status" value="1"/>
</dbReference>
<dbReference type="InterPro" id="IPR020059">
    <property type="entry name" value="Glu/Gln-tRNA-synth_Ib_codon-bd"/>
</dbReference>
<dbReference type="HAMAP" id="MF_02076">
    <property type="entry name" value="Glu_tRNA_synth_type2"/>
    <property type="match status" value="1"/>
</dbReference>
<dbReference type="NCBIfam" id="NF003169">
    <property type="entry name" value="PRK04156.1"/>
    <property type="match status" value="1"/>
</dbReference>
<dbReference type="Gene3D" id="2.40.240.10">
    <property type="entry name" value="Ribosomal Protein L25, Chain P"/>
    <property type="match status" value="1"/>
</dbReference>
<comment type="subcellular location">
    <subcellularLocation>
        <location evidence="1 10">Cytoplasm</location>
    </subcellularLocation>
</comment>
<keyword evidence="5 10" id="KW-0547">Nucleotide-binding</keyword>
<evidence type="ECO:0000256" key="8">
    <source>
        <dbReference type="ARBA" id="ARBA00023146"/>
    </source>
</evidence>
<evidence type="ECO:0000256" key="7">
    <source>
        <dbReference type="ARBA" id="ARBA00022917"/>
    </source>
</evidence>
<dbReference type="Proteomes" id="UP000632195">
    <property type="component" value="Unassembled WGS sequence"/>
</dbReference>
<keyword evidence="3 10" id="KW-0963">Cytoplasm</keyword>
<feature type="domain" description="Glutamyl/glutaminyl-tRNA synthetase class Ib catalytic" evidence="11">
    <location>
        <begin position="96"/>
        <end position="400"/>
    </location>
</feature>
<dbReference type="GO" id="GO:0032991">
    <property type="term" value="C:protein-containing complex"/>
    <property type="evidence" value="ECO:0007669"/>
    <property type="project" value="UniProtKB-ARBA"/>
</dbReference>
<dbReference type="NCBIfam" id="TIGR00463">
    <property type="entry name" value="gltX_arch"/>
    <property type="match status" value="1"/>
</dbReference>
<comment type="catalytic activity">
    <reaction evidence="9 10">
        <text>tRNA(Glu) + L-glutamate + ATP = L-glutamyl-tRNA(Glu) + AMP + diphosphate</text>
        <dbReference type="Rhea" id="RHEA:23540"/>
        <dbReference type="Rhea" id="RHEA-COMP:9663"/>
        <dbReference type="Rhea" id="RHEA-COMP:9680"/>
        <dbReference type="ChEBI" id="CHEBI:29985"/>
        <dbReference type="ChEBI" id="CHEBI:30616"/>
        <dbReference type="ChEBI" id="CHEBI:33019"/>
        <dbReference type="ChEBI" id="CHEBI:78442"/>
        <dbReference type="ChEBI" id="CHEBI:78520"/>
        <dbReference type="ChEBI" id="CHEBI:456215"/>
        <dbReference type="EC" id="6.1.1.17"/>
    </reaction>
</comment>
<dbReference type="SUPFAM" id="SSF52374">
    <property type="entry name" value="Nucleotidylyl transferase"/>
    <property type="match status" value="1"/>
</dbReference>
<dbReference type="GO" id="GO:0005829">
    <property type="term" value="C:cytosol"/>
    <property type="evidence" value="ECO:0007669"/>
    <property type="project" value="TreeGrafter"/>
</dbReference>
<dbReference type="Pfam" id="PF03950">
    <property type="entry name" value="tRNA-synt_1c_C"/>
    <property type="match status" value="1"/>
</dbReference>
<evidence type="ECO:0000313" key="13">
    <source>
        <dbReference type="EMBL" id="GGM79336.1"/>
    </source>
</evidence>
<accession>A0AA37BSM1</accession>
<dbReference type="InterPro" id="IPR011035">
    <property type="entry name" value="Ribosomal_bL25/Gln-tRNA_synth"/>
</dbReference>
<comment type="caution">
    <text evidence="13">The sequence shown here is derived from an EMBL/GenBank/DDBJ whole genome shotgun (WGS) entry which is preliminary data.</text>
</comment>
<comment type="similarity">
    <text evidence="2 10">Belongs to the class-I aminoacyl-tRNA synthetase family. Glutamate--tRNA ligase type 2 subfamily.</text>
</comment>
<evidence type="ECO:0000256" key="3">
    <source>
        <dbReference type="ARBA" id="ARBA00022490"/>
    </source>
</evidence>
<dbReference type="PRINTS" id="PR00987">
    <property type="entry name" value="TRNASYNTHGLU"/>
</dbReference>
<dbReference type="InterPro" id="IPR004526">
    <property type="entry name" value="Glu-tRNA-synth_arc/euk"/>
</dbReference>
<dbReference type="AlphaFoldDB" id="A0AA37BSM1"/>
<dbReference type="PROSITE" id="PS00178">
    <property type="entry name" value="AA_TRNA_LIGASE_I"/>
    <property type="match status" value="1"/>
</dbReference>
<dbReference type="InterPro" id="IPR020056">
    <property type="entry name" value="Rbsml_bL25/Gln-tRNA_synth_N"/>
</dbReference>
<evidence type="ECO:0000256" key="10">
    <source>
        <dbReference type="HAMAP-Rule" id="MF_02076"/>
    </source>
</evidence>
<gene>
    <name evidence="10" type="primary">gltX</name>
    <name evidence="13" type="ORF">GCM10007108_16970</name>
</gene>
<organism evidence="13 14">
    <name type="scientific">Thermogymnomonas acidicola</name>
    <dbReference type="NCBI Taxonomy" id="399579"/>
    <lineage>
        <taxon>Archaea</taxon>
        <taxon>Methanobacteriati</taxon>
        <taxon>Thermoplasmatota</taxon>
        <taxon>Thermoplasmata</taxon>
        <taxon>Thermoplasmatales</taxon>
        <taxon>Thermogymnomonas</taxon>
    </lineage>
</organism>
<dbReference type="Gene3D" id="2.40.240.100">
    <property type="match status" value="1"/>
</dbReference>
<keyword evidence="7 10" id="KW-0648">Protein biosynthesis</keyword>
<dbReference type="SUPFAM" id="SSF50715">
    <property type="entry name" value="Ribosomal protein L25-like"/>
    <property type="match status" value="1"/>
</dbReference>
<comment type="function">
    <text evidence="10">Catalyzes the attachment of glutamate to tRNA(Glu) in a two-step reaction: glutamate is first activated by ATP to form Glu-AMP and then transferred to the acceptor end of tRNA(Glu).</text>
</comment>
<evidence type="ECO:0000259" key="11">
    <source>
        <dbReference type="Pfam" id="PF00749"/>
    </source>
</evidence>
<dbReference type="InterPro" id="IPR020058">
    <property type="entry name" value="Glu/Gln-tRNA-synth_Ib_cat-dom"/>
</dbReference>
<evidence type="ECO:0000256" key="9">
    <source>
        <dbReference type="ARBA" id="ARBA00048351"/>
    </source>
</evidence>
<evidence type="ECO:0000256" key="6">
    <source>
        <dbReference type="ARBA" id="ARBA00022840"/>
    </source>
</evidence>
<evidence type="ECO:0000259" key="12">
    <source>
        <dbReference type="Pfam" id="PF03950"/>
    </source>
</evidence>
<dbReference type="Gene3D" id="3.40.50.620">
    <property type="entry name" value="HUPs"/>
    <property type="match status" value="1"/>
</dbReference>
<dbReference type="InterPro" id="IPR050132">
    <property type="entry name" value="Gln/Glu-tRNA_Ligase"/>
</dbReference>
<dbReference type="InterPro" id="IPR014729">
    <property type="entry name" value="Rossmann-like_a/b/a_fold"/>
</dbReference>
<feature type="short sequence motif" description="'HIGH' region" evidence="10">
    <location>
        <begin position="103"/>
        <end position="113"/>
    </location>
</feature>
<dbReference type="GO" id="GO:0004818">
    <property type="term" value="F:glutamate-tRNA ligase activity"/>
    <property type="evidence" value="ECO:0007669"/>
    <property type="project" value="UniProtKB-UniRule"/>
</dbReference>
<keyword evidence="4 10" id="KW-0436">Ligase</keyword>
<dbReference type="InterPro" id="IPR000924">
    <property type="entry name" value="Glu/Gln-tRNA-synth"/>
</dbReference>
<dbReference type="InterPro" id="IPR001412">
    <property type="entry name" value="aa-tRNA-synth_I_CS"/>
</dbReference>
<evidence type="ECO:0000256" key="1">
    <source>
        <dbReference type="ARBA" id="ARBA00004496"/>
    </source>
</evidence>
<dbReference type="GO" id="GO:0043604">
    <property type="term" value="P:amide biosynthetic process"/>
    <property type="evidence" value="ECO:0007669"/>
    <property type="project" value="TreeGrafter"/>
</dbReference>
<protein>
    <recommendedName>
        <fullName evidence="10">Glutamate--tRNA ligase</fullName>
        <ecNumber evidence="10">6.1.1.17</ecNumber>
    </recommendedName>
    <alternativeName>
        <fullName evidence="10">Glutamyl-tRNA synthetase</fullName>
        <shortName evidence="10">GluRS</shortName>
    </alternativeName>
</protein>
<dbReference type="EMBL" id="BMNY01000004">
    <property type="protein sequence ID" value="GGM79336.1"/>
    <property type="molecule type" value="Genomic_DNA"/>
</dbReference>
<dbReference type="PANTHER" id="PTHR43097:SF5">
    <property type="entry name" value="GLUTAMATE--TRNA LIGASE"/>
    <property type="match status" value="1"/>
</dbReference>
<feature type="domain" description="Glutamyl/glutaminyl-tRNA synthetase class Ib anti-codon binding" evidence="12">
    <location>
        <begin position="404"/>
        <end position="474"/>
    </location>
</feature>
<dbReference type="GO" id="GO:0006424">
    <property type="term" value="P:glutamyl-tRNA aminoacylation"/>
    <property type="evidence" value="ECO:0007669"/>
    <property type="project" value="UniProtKB-UniRule"/>
</dbReference>
<sequence>MPDREQIRLHALKNAYQHGGKADPKAVLSKVLAESPDLRKSAKDLLPVVNEVVEEVNSLGAAEIEEILRKEHPEALIAEKKEQRHGLPDLPGVTGKVVMRMAPSPSGPLHVGHSRMAILNDEYVRKYGGELILRIEDTNPKNIDPSAYQQIPRDLAWLGVQFTSVVVQSDRMELYYDEARRLIRNGGMYVCSCGVQEFKEKRQKGIACPHRSLSARENEERFQEMLDGGFREGEAVAVVKTDLAHPNPSVRDWIAFRIIEREHPRQGRKYRVYPMMNFSVAVDDHHLGLTHVIRGKDHLNNTEKQKYIFRYNDWPLPVYFHYGLIHIPNTVLKTSTIKKGIADGSYSGWDDVRLGTILALRKRGYVPATFRRYWIESGLRESDAEFSWDIFNAMNKDSIDAATPRGFFVPDPVMLKVEGLPECDVTIPNHPTNKSLGTRKYRMSASRGVYVDASDLAQVPDGKAFRLKDFCNVVKRGHRLEFAGFELREKGIRIVQWAPEPAIDLTVHMPDGRRITGKAEQALGSVDGTVQLERFGYARVLGIEGQAFFLHR</sequence>
<evidence type="ECO:0000256" key="4">
    <source>
        <dbReference type="ARBA" id="ARBA00022598"/>
    </source>
</evidence>
<evidence type="ECO:0000256" key="5">
    <source>
        <dbReference type="ARBA" id="ARBA00022741"/>
    </source>
</evidence>
<reference evidence="13" key="2">
    <citation type="submission" date="2022-09" db="EMBL/GenBank/DDBJ databases">
        <authorList>
            <person name="Sun Q."/>
            <person name="Ohkuma M."/>
        </authorList>
    </citation>
    <scope>NUCLEOTIDE SEQUENCE</scope>
    <source>
        <strain evidence="13">JCM 13583</strain>
    </source>
</reference>
<evidence type="ECO:0000313" key="14">
    <source>
        <dbReference type="Proteomes" id="UP000632195"/>
    </source>
</evidence>
<keyword evidence="6 10" id="KW-0067">ATP-binding</keyword>
<evidence type="ECO:0000256" key="2">
    <source>
        <dbReference type="ARBA" id="ARBA00008927"/>
    </source>
</evidence>